<feature type="transmembrane region" description="Helical" evidence="1">
    <location>
        <begin position="38"/>
        <end position="57"/>
    </location>
</feature>
<comment type="caution">
    <text evidence="2">The sequence shown here is derived from an EMBL/GenBank/DDBJ whole genome shotgun (WGS) entry which is preliminary data.</text>
</comment>
<gene>
    <name evidence="2" type="ORF">EV653_2323</name>
</gene>
<evidence type="ECO:0000313" key="3">
    <source>
        <dbReference type="Proteomes" id="UP000295146"/>
    </source>
</evidence>
<reference evidence="2 3" key="1">
    <citation type="submission" date="2019-03" db="EMBL/GenBank/DDBJ databases">
        <title>Genomic Encyclopedia of Type Strains, Phase III (KMG-III): the genomes of soil and plant-associated and newly described type strains.</title>
        <authorList>
            <person name="Whitman W."/>
        </authorList>
    </citation>
    <scope>NUCLEOTIDE SEQUENCE [LARGE SCALE GENOMIC DNA]</scope>
    <source>
        <strain evidence="2 3">VKM Ac-2573</strain>
    </source>
</reference>
<dbReference type="OrthoDB" id="5402524at2"/>
<evidence type="ECO:0008006" key="4">
    <source>
        <dbReference type="Google" id="ProtNLM"/>
    </source>
</evidence>
<keyword evidence="1" id="KW-0472">Membrane</keyword>
<proteinExistence type="predicted"/>
<feature type="transmembrane region" description="Helical" evidence="1">
    <location>
        <begin position="69"/>
        <end position="93"/>
    </location>
</feature>
<feature type="transmembrane region" description="Helical" evidence="1">
    <location>
        <begin position="105"/>
        <end position="127"/>
    </location>
</feature>
<name>A0A4R8CM69_9ACTN</name>
<dbReference type="AlphaFoldDB" id="A0A4R8CM69"/>
<keyword evidence="1" id="KW-0812">Transmembrane</keyword>
<evidence type="ECO:0000313" key="2">
    <source>
        <dbReference type="EMBL" id="TDW77159.1"/>
    </source>
</evidence>
<dbReference type="Proteomes" id="UP000295146">
    <property type="component" value="Unassembled WGS sequence"/>
</dbReference>
<feature type="transmembrane region" description="Helical" evidence="1">
    <location>
        <begin position="206"/>
        <end position="230"/>
    </location>
</feature>
<dbReference type="EMBL" id="SODP01000001">
    <property type="protein sequence ID" value="TDW77159.1"/>
    <property type="molecule type" value="Genomic_DNA"/>
</dbReference>
<keyword evidence="3" id="KW-1185">Reference proteome</keyword>
<keyword evidence="1" id="KW-1133">Transmembrane helix</keyword>
<sequence length="232" mass="25266">MHDERARRNHPGELRWPAAVGVLVAIALYGALPSALQIGPRFVIPVLELLLFIPLVAANPRRMTRQNWFLRRLSIGLAVLIALSNTTALALLIRSLVLEEATAGSQLLVAAGQVWLTNVLVFALTFWELDRGGPVVRFRVSRPELPDADFRFPQDEDDDAVSEVANRSSAKSGWTPAFMDYLYVSVTNSSAFSPTDTMPLTVRAKALMAIESVSALMLSALVVSFAVGLLGP</sequence>
<protein>
    <recommendedName>
        <fullName evidence="4">DUF1345 domain-containing protein</fullName>
    </recommendedName>
</protein>
<accession>A0A4R8CM69</accession>
<dbReference type="RefSeq" id="WP_134101309.1">
    <property type="nucleotide sequence ID" value="NZ_SODP01000001.1"/>
</dbReference>
<organism evidence="2 3">
    <name type="scientific">Kribbella pratensis</name>
    <dbReference type="NCBI Taxonomy" id="2512112"/>
    <lineage>
        <taxon>Bacteria</taxon>
        <taxon>Bacillati</taxon>
        <taxon>Actinomycetota</taxon>
        <taxon>Actinomycetes</taxon>
        <taxon>Propionibacteriales</taxon>
        <taxon>Kribbellaceae</taxon>
        <taxon>Kribbella</taxon>
    </lineage>
</organism>
<evidence type="ECO:0000256" key="1">
    <source>
        <dbReference type="SAM" id="Phobius"/>
    </source>
</evidence>
<feature type="transmembrane region" description="Helical" evidence="1">
    <location>
        <begin position="14"/>
        <end position="32"/>
    </location>
</feature>